<dbReference type="GO" id="GO:0008170">
    <property type="term" value="F:N-methyltransferase activity"/>
    <property type="evidence" value="ECO:0007669"/>
    <property type="project" value="UniProtKB-ARBA"/>
</dbReference>
<keyword evidence="1" id="KW-0489">Methyltransferase</keyword>
<evidence type="ECO:0000256" key="6">
    <source>
        <dbReference type="ARBA" id="ARBA00022833"/>
    </source>
</evidence>
<evidence type="ECO:0000256" key="5">
    <source>
        <dbReference type="ARBA" id="ARBA00022771"/>
    </source>
</evidence>
<evidence type="ECO:0000313" key="8">
    <source>
        <dbReference type="EMBL" id="CAB3379680.1"/>
    </source>
</evidence>
<gene>
    <name evidence="8" type="ORF">CLODIP_2_CD10415</name>
</gene>
<dbReference type="AlphaFoldDB" id="A0A8S1DFW3"/>
<sequence>MPPEWEITFTTSILRAQINLAVLVESFKLGPSTTHLGMRSDLDDFIKAYTNVRTSKDGTYQDFLKEGNLRYKRGELFEAAAAYTRCVCLSAVGDVERAKALASRSAVLMSLGRFEESVIDSERALQHAYPEKLRFRLHLRKAQCYKELGQLLDAENEMRRTRELIAASQVSDEQKQEIADIAEKTFAGRCEVKTTRVRVEYTRPPELSFGTDALRPCLSTAVEIATSEKYGRHFIATRDLQTGDVMFKEEPAVCGLKSEVKWTHCAHCFRPSYTLYPCNTCNKVLFCCNECEKAASPYHEVICIPRKKYEDEFKAEYDLSENIFASFARIFDFLAFLGVENCANYDNPSHPRSERFRLLTEFLTLIHHPLPYEEQIKSLCSDIIKHCFQISDNAKVAKLAEFCNLALLKHNANSFSIEECFIYDQSDEIDLKHVAYGSYHVASLCNHSCDPNVVCTYYGKTMVGRTARPIKKGDQLFIRYCNLFYNLPKETRRERLSQYNFECDCDACRFDWPVAKLMAEDPSFFLGTDAPNLKNLARKESRTSGLAMKYVDIAAVETFELARMLQRAYFEPALHSRLDQMYKLIQMVIFYHWAVNTRTFTHDPNV</sequence>
<proteinExistence type="predicted"/>
<evidence type="ECO:0000259" key="7">
    <source>
        <dbReference type="PROSITE" id="PS50280"/>
    </source>
</evidence>
<dbReference type="OrthoDB" id="7770870at2759"/>
<dbReference type="GO" id="GO:0032259">
    <property type="term" value="P:methylation"/>
    <property type="evidence" value="ECO:0007669"/>
    <property type="project" value="UniProtKB-KW"/>
</dbReference>
<dbReference type="GO" id="GO:0005737">
    <property type="term" value="C:cytoplasm"/>
    <property type="evidence" value="ECO:0007669"/>
    <property type="project" value="TreeGrafter"/>
</dbReference>
<dbReference type="EMBL" id="CADEPI010000192">
    <property type="protein sequence ID" value="CAB3379680.1"/>
    <property type="molecule type" value="Genomic_DNA"/>
</dbReference>
<dbReference type="Pfam" id="PF01753">
    <property type="entry name" value="zf-MYND"/>
    <property type="match status" value="1"/>
</dbReference>
<dbReference type="Proteomes" id="UP000494165">
    <property type="component" value="Unassembled WGS sequence"/>
</dbReference>
<evidence type="ECO:0000256" key="2">
    <source>
        <dbReference type="ARBA" id="ARBA00022679"/>
    </source>
</evidence>
<dbReference type="PANTHER" id="PTHR46165:SF6">
    <property type="entry name" value="SET AND MYND DOMAIN-CONTAINING PROTEIN 4-LIKE PROTEIN"/>
    <property type="match status" value="1"/>
</dbReference>
<dbReference type="GO" id="GO:0042826">
    <property type="term" value="F:histone deacetylase binding"/>
    <property type="evidence" value="ECO:0007669"/>
    <property type="project" value="TreeGrafter"/>
</dbReference>
<accession>A0A8S1DFW3</accession>
<keyword evidence="9" id="KW-1185">Reference proteome</keyword>
<dbReference type="Gene3D" id="6.10.140.2220">
    <property type="match status" value="1"/>
</dbReference>
<evidence type="ECO:0000256" key="3">
    <source>
        <dbReference type="ARBA" id="ARBA00022691"/>
    </source>
</evidence>
<protein>
    <recommendedName>
        <fullName evidence="7">SET domain-containing protein</fullName>
    </recommendedName>
</protein>
<dbReference type="InterPro" id="IPR046341">
    <property type="entry name" value="SET_dom_sf"/>
</dbReference>
<dbReference type="GO" id="GO:0005634">
    <property type="term" value="C:nucleus"/>
    <property type="evidence" value="ECO:0007669"/>
    <property type="project" value="TreeGrafter"/>
</dbReference>
<keyword evidence="2" id="KW-0808">Transferase</keyword>
<dbReference type="InterPro" id="IPR011990">
    <property type="entry name" value="TPR-like_helical_dom_sf"/>
</dbReference>
<dbReference type="GO" id="GO:0008270">
    <property type="term" value="F:zinc ion binding"/>
    <property type="evidence" value="ECO:0007669"/>
    <property type="project" value="UniProtKB-KW"/>
</dbReference>
<keyword evidence="6" id="KW-0862">Zinc</keyword>
<dbReference type="PROSITE" id="PS50280">
    <property type="entry name" value="SET"/>
    <property type="match status" value="1"/>
</dbReference>
<feature type="domain" description="SET" evidence="7">
    <location>
        <begin position="220"/>
        <end position="481"/>
    </location>
</feature>
<name>A0A8S1DFW3_9INSE</name>
<dbReference type="Gene3D" id="2.170.270.10">
    <property type="entry name" value="SET domain"/>
    <property type="match status" value="1"/>
</dbReference>
<dbReference type="SUPFAM" id="SSF48452">
    <property type="entry name" value="TPR-like"/>
    <property type="match status" value="1"/>
</dbReference>
<dbReference type="InterPro" id="IPR002893">
    <property type="entry name" value="Znf_MYND"/>
</dbReference>
<keyword evidence="3" id="KW-0949">S-adenosyl-L-methionine</keyword>
<dbReference type="Gene3D" id="1.10.220.160">
    <property type="match status" value="1"/>
</dbReference>
<dbReference type="InterPro" id="IPR001214">
    <property type="entry name" value="SET_dom"/>
</dbReference>
<comment type="caution">
    <text evidence="8">The sequence shown here is derived from an EMBL/GenBank/DDBJ whole genome shotgun (WGS) entry which is preliminary data.</text>
</comment>
<dbReference type="Pfam" id="PF00856">
    <property type="entry name" value="SET"/>
    <property type="match status" value="1"/>
</dbReference>
<keyword evidence="4" id="KW-0479">Metal-binding</keyword>
<dbReference type="InterPro" id="IPR052097">
    <property type="entry name" value="SET-MYND_domain_protein"/>
</dbReference>
<evidence type="ECO:0000256" key="4">
    <source>
        <dbReference type="ARBA" id="ARBA00022723"/>
    </source>
</evidence>
<dbReference type="GO" id="GO:0008757">
    <property type="term" value="F:S-adenosylmethionine-dependent methyltransferase activity"/>
    <property type="evidence" value="ECO:0007669"/>
    <property type="project" value="UniProtKB-ARBA"/>
</dbReference>
<reference evidence="8 9" key="1">
    <citation type="submission" date="2020-04" db="EMBL/GenBank/DDBJ databases">
        <authorList>
            <person name="Alioto T."/>
            <person name="Alioto T."/>
            <person name="Gomez Garrido J."/>
        </authorList>
    </citation>
    <scope>NUCLEOTIDE SEQUENCE [LARGE SCALE GENOMIC DNA]</scope>
</reference>
<dbReference type="SUPFAM" id="SSF144232">
    <property type="entry name" value="HIT/MYND zinc finger-like"/>
    <property type="match status" value="1"/>
</dbReference>
<dbReference type="Gene3D" id="1.25.40.10">
    <property type="entry name" value="Tetratricopeptide repeat domain"/>
    <property type="match status" value="1"/>
</dbReference>
<evidence type="ECO:0000256" key="1">
    <source>
        <dbReference type="ARBA" id="ARBA00022603"/>
    </source>
</evidence>
<dbReference type="SUPFAM" id="SSF82199">
    <property type="entry name" value="SET domain"/>
    <property type="match status" value="1"/>
</dbReference>
<evidence type="ECO:0000313" key="9">
    <source>
        <dbReference type="Proteomes" id="UP000494165"/>
    </source>
</evidence>
<keyword evidence="5" id="KW-0863">Zinc-finger</keyword>
<dbReference type="GO" id="GO:0008276">
    <property type="term" value="F:protein methyltransferase activity"/>
    <property type="evidence" value="ECO:0007669"/>
    <property type="project" value="UniProtKB-ARBA"/>
</dbReference>
<dbReference type="PANTHER" id="PTHR46165">
    <property type="entry name" value="SET AND MYND DOMAIN-CONTAINING PROTEIN 4"/>
    <property type="match status" value="1"/>
</dbReference>
<organism evidence="8 9">
    <name type="scientific">Cloeon dipterum</name>
    <dbReference type="NCBI Taxonomy" id="197152"/>
    <lineage>
        <taxon>Eukaryota</taxon>
        <taxon>Metazoa</taxon>
        <taxon>Ecdysozoa</taxon>
        <taxon>Arthropoda</taxon>
        <taxon>Hexapoda</taxon>
        <taxon>Insecta</taxon>
        <taxon>Pterygota</taxon>
        <taxon>Palaeoptera</taxon>
        <taxon>Ephemeroptera</taxon>
        <taxon>Pisciforma</taxon>
        <taxon>Baetidae</taxon>
        <taxon>Cloeon</taxon>
    </lineage>
</organism>